<dbReference type="AlphaFoldDB" id="A0AAV8YX74"/>
<sequence>MYQGRWDEHMMADFYWSLKRETSENHKPQLNSVYQREWIKEFDTTKYIVDNFVKLAAEIGEISPSFKIPKYFFPIYKSRMKNVSKSKVKNQVTYIFVSLLCLFLLLHMKQSQLRDVTLN</sequence>
<feature type="transmembrane region" description="Helical" evidence="1">
    <location>
        <begin position="88"/>
        <end position="108"/>
    </location>
</feature>
<evidence type="ECO:0000313" key="3">
    <source>
        <dbReference type="Proteomes" id="UP001162162"/>
    </source>
</evidence>
<proteinExistence type="predicted"/>
<keyword evidence="3" id="KW-1185">Reference proteome</keyword>
<comment type="caution">
    <text evidence="2">The sequence shown here is derived from an EMBL/GenBank/DDBJ whole genome shotgun (WGS) entry which is preliminary data.</text>
</comment>
<protein>
    <submittedName>
        <fullName evidence="2">Uncharacterized protein</fullName>
    </submittedName>
</protein>
<keyword evidence="1" id="KW-0812">Transmembrane</keyword>
<evidence type="ECO:0000256" key="1">
    <source>
        <dbReference type="SAM" id="Phobius"/>
    </source>
</evidence>
<dbReference type="EMBL" id="JAPWTK010000037">
    <property type="protein sequence ID" value="KAJ8955615.1"/>
    <property type="molecule type" value="Genomic_DNA"/>
</dbReference>
<dbReference type="Proteomes" id="UP001162162">
    <property type="component" value="Unassembled WGS sequence"/>
</dbReference>
<evidence type="ECO:0000313" key="2">
    <source>
        <dbReference type="EMBL" id="KAJ8955615.1"/>
    </source>
</evidence>
<accession>A0AAV8YX74</accession>
<keyword evidence="1" id="KW-0472">Membrane</keyword>
<keyword evidence="1" id="KW-1133">Transmembrane helix</keyword>
<reference evidence="2" key="1">
    <citation type="journal article" date="2023" name="Insect Mol. Biol.">
        <title>Genome sequencing provides insights into the evolution of gene families encoding plant cell wall-degrading enzymes in longhorned beetles.</title>
        <authorList>
            <person name="Shin N.R."/>
            <person name="Okamura Y."/>
            <person name="Kirsch R."/>
            <person name="Pauchet Y."/>
        </authorList>
    </citation>
    <scope>NUCLEOTIDE SEQUENCE</scope>
    <source>
        <strain evidence="2">AMC_N1</strain>
    </source>
</reference>
<name>A0AAV8YX74_9CUCU</name>
<organism evidence="2 3">
    <name type="scientific">Aromia moschata</name>
    <dbReference type="NCBI Taxonomy" id="1265417"/>
    <lineage>
        <taxon>Eukaryota</taxon>
        <taxon>Metazoa</taxon>
        <taxon>Ecdysozoa</taxon>
        <taxon>Arthropoda</taxon>
        <taxon>Hexapoda</taxon>
        <taxon>Insecta</taxon>
        <taxon>Pterygota</taxon>
        <taxon>Neoptera</taxon>
        <taxon>Endopterygota</taxon>
        <taxon>Coleoptera</taxon>
        <taxon>Polyphaga</taxon>
        <taxon>Cucujiformia</taxon>
        <taxon>Chrysomeloidea</taxon>
        <taxon>Cerambycidae</taxon>
        <taxon>Cerambycinae</taxon>
        <taxon>Callichromatini</taxon>
        <taxon>Aromia</taxon>
    </lineage>
</organism>
<gene>
    <name evidence="2" type="ORF">NQ318_001445</name>
</gene>